<dbReference type="InterPro" id="IPR001653">
    <property type="entry name" value="DAP_epimerase_DapF"/>
</dbReference>
<gene>
    <name evidence="8" type="ORF">GM50_1985</name>
</gene>
<sequence>MTMPITATYGHGTENDFLLIFDPAQEISLTEEIVKNLCNRNSGIGADGVIRITQPDGKWFMDYRNADGSIAEMCGNGIRVMARYLVVNGHQGEGLFPINTRDGAKYLRVPIEGDISVNMGQVSDEGDIVTVLQNSQSYSARHISVGNPHAVAFLDDLDQVGSLSSAPQVSPADVFPQGVNIEFVEIASPETLLMRVHERGSGETRSCGTGTCAVALAATIHTKGRLPARWVIKPPGGTLIVDIDAHSNATLTGPAVLIKDYDITDYFNK</sequence>
<dbReference type="AlphaFoldDB" id="A0A094Q8F9"/>
<dbReference type="NCBIfam" id="TIGR00652">
    <property type="entry name" value="DapF"/>
    <property type="match status" value="1"/>
</dbReference>
<evidence type="ECO:0000256" key="2">
    <source>
        <dbReference type="ARBA" id="ARBA00010219"/>
    </source>
</evidence>
<dbReference type="GO" id="GO:0009089">
    <property type="term" value="P:lysine biosynthetic process via diaminopimelate"/>
    <property type="evidence" value="ECO:0007669"/>
    <property type="project" value="UniProtKB-UniPathway"/>
</dbReference>
<dbReference type="EC" id="5.1.1.7" evidence="3"/>
<evidence type="ECO:0000256" key="4">
    <source>
        <dbReference type="ARBA" id="ARBA00022605"/>
    </source>
</evidence>
<evidence type="ECO:0000256" key="1">
    <source>
        <dbReference type="ARBA" id="ARBA00005196"/>
    </source>
</evidence>
<dbReference type="GO" id="GO:0005829">
    <property type="term" value="C:cytosol"/>
    <property type="evidence" value="ECO:0007669"/>
    <property type="project" value="TreeGrafter"/>
</dbReference>
<name>A0A094Q8F9_9ZZZZ</name>
<keyword evidence="6" id="KW-0413">Isomerase</keyword>
<keyword evidence="5" id="KW-0457">Lysine biosynthesis</keyword>
<dbReference type="InterPro" id="IPR018510">
    <property type="entry name" value="DAP_epimerase_AS"/>
</dbReference>
<organism evidence="8">
    <name type="scientific">freshwater metagenome</name>
    <dbReference type="NCBI Taxonomy" id="449393"/>
    <lineage>
        <taxon>unclassified sequences</taxon>
        <taxon>metagenomes</taxon>
        <taxon>ecological metagenomes</taxon>
    </lineage>
</organism>
<evidence type="ECO:0000313" key="8">
    <source>
        <dbReference type="EMBL" id="KGA20480.1"/>
    </source>
</evidence>
<dbReference type="Pfam" id="PF01678">
    <property type="entry name" value="DAP_epimerase"/>
    <property type="match status" value="2"/>
</dbReference>
<dbReference type="EMBL" id="JNSK01000003">
    <property type="protein sequence ID" value="KGA20480.1"/>
    <property type="molecule type" value="Genomic_DNA"/>
</dbReference>
<keyword evidence="4" id="KW-0028">Amino-acid biosynthesis</keyword>
<dbReference type="UniPathway" id="UPA00034">
    <property type="reaction ID" value="UER00025"/>
</dbReference>
<dbReference type="Gene3D" id="3.10.310.10">
    <property type="entry name" value="Diaminopimelate Epimerase, Chain A, domain 1"/>
    <property type="match status" value="2"/>
</dbReference>
<evidence type="ECO:0000256" key="7">
    <source>
        <dbReference type="ARBA" id="ARBA00051712"/>
    </source>
</evidence>
<dbReference type="PANTHER" id="PTHR31689:SF0">
    <property type="entry name" value="DIAMINOPIMELATE EPIMERASE"/>
    <property type="match status" value="1"/>
</dbReference>
<evidence type="ECO:0000256" key="5">
    <source>
        <dbReference type="ARBA" id="ARBA00023154"/>
    </source>
</evidence>
<comment type="pathway">
    <text evidence="1">Amino-acid biosynthesis; L-lysine biosynthesis via DAP pathway; DL-2,6-diaminopimelate from LL-2,6-diaminopimelate: step 1/1.</text>
</comment>
<evidence type="ECO:0000256" key="6">
    <source>
        <dbReference type="ARBA" id="ARBA00023235"/>
    </source>
</evidence>
<dbReference type="PROSITE" id="PS01326">
    <property type="entry name" value="DAP_EPIMERASE"/>
    <property type="match status" value="1"/>
</dbReference>
<proteinExistence type="inferred from homology"/>
<evidence type="ECO:0000256" key="3">
    <source>
        <dbReference type="ARBA" id="ARBA00013080"/>
    </source>
</evidence>
<protein>
    <recommendedName>
        <fullName evidence="3">diaminopimelate epimerase</fullName>
        <ecNumber evidence="3">5.1.1.7</ecNumber>
    </recommendedName>
</protein>
<comment type="caution">
    <text evidence="8">The sequence shown here is derived from an EMBL/GenBank/DDBJ whole genome shotgun (WGS) entry which is preliminary data.</text>
</comment>
<comment type="catalytic activity">
    <reaction evidence="7">
        <text>(2S,6S)-2,6-diaminopimelate = meso-2,6-diaminopimelate</text>
        <dbReference type="Rhea" id="RHEA:15393"/>
        <dbReference type="ChEBI" id="CHEBI:57609"/>
        <dbReference type="ChEBI" id="CHEBI:57791"/>
        <dbReference type="EC" id="5.1.1.7"/>
    </reaction>
</comment>
<reference evidence="8" key="1">
    <citation type="submission" date="2014-05" db="EMBL/GenBank/DDBJ databases">
        <title>Key roles for freshwater Actinobacteria revealed by deep metagenomic sequencing.</title>
        <authorList>
            <person name="Ghai R."/>
            <person name="Mizuno C.M."/>
            <person name="Picazo A."/>
            <person name="Camacho A."/>
            <person name="Rodriguez-Valera F."/>
        </authorList>
    </citation>
    <scope>NUCLEOTIDE SEQUENCE</scope>
</reference>
<accession>A0A094Q8F9</accession>
<dbReference type="GO" id="GO:0008837">
    <property type="term" value="F:diaminopimelate epimerase activity"/>
    <property type="evidence" value="ECO:0007669"/>
    <property type="project" value="UniProtKB-EC"/>
</dbReference>
<comment type="similarity">
    <text evidence="2">Belongs to the diaminopimelate epimerase family.</text>
</comment>
<dbReference type="PANTHER" id="PTHR31689">
    <property type="entry name" value="DIAMINOPIMELATE EPIMERASE, CHLOROPLASTIC"/>
    <property type="match status" value="1"/>
</dbReference>
<dbReference type="HAMAP" id="MF_00197">
    <property type="entry name" value="DAP_epimerase"/>
    <property type="match status" value="1"/>
</dbReference>
<dbReference type="SUPFAM" id="SSF54506">
    <property type="entry name" value="Diaminopimelate epimerase-like"/>
    <property type="match status" value="2"/>
</dbReference>